<proteinExistence type="predicted"/>
<dbReference type="InterPro" id="IPR002347">
    <property type="entry name" value="SDR_fam"/>
</dbReference>
<dbReference type="GO" id="GO:0000166">
    <property type="term" value="F:nucleotide binding"/>
    <property type="evidence" value="ECO:0007669"/>
    <property type="project" value="InterPro"/>
</dbReference>
<reference evidence="2" key="1">
    <citation type="submission" date="2008-02" db="EMBL/GenBank/DDBJ databases">
        <title>A 6x draft sequence assembly of the Pongo pygmaeus abelii genome.</title>
        <authorList>
            <person name="Wilson R.K."/>
            <person name="Mardis E."/>
        </authorList>
    </citation>
    <scope>NUCLEOTIDE SEQUENCE [LARGE SCALE GENOMIC DNA]</scope>
</reference>
<evidence type="ECO:0000313" key="3">
    <source>
        <dbReference type="Proteomes" id="UP000001595"/>
    </source>
</evidence>
<protein>
    <submittedName>
        <fullName evidence="2">Retinol dehydrogenase 14</fullName>
    </submittedName>
</protein>
<feature type="compositionally biased region" description="Polar residues" evidence="1">
    <location>
        <begin position="177"/>
        <end position="189"/>
    </location>
</feature>
<feature type="compositionally biased region" description="Basic and acidic residues" evidence="1">
    <location>
        <begin position="162"/>
        <end position="176"/>
    </location>
</feature>
<dbReference type="PANTHER" id="PTHR31367:SF0">
    <property type="entry name" value="CYTOSOLIC 5'-NUCLEOTIDASE 1B"/>
    <property type="match status" value="1"/>
</dbReference>
<organism evidence="2 3">
    <name type="scientific">Pongo abelii</name>
    <name type="common">Sumatran orangutan</name>
    <name type="synonym">Pongo pygmaeus abelii</name>
    <dbReference type="NCBI Taxonomy" id="9601"/>
    <lineage>
        <taxon>Eukaryota</taxon>
        <taxon>Metazoa</taxon>
        <taxon>Chordata</taxon>
        <taxon>Craniata</taxon>
        <taxon>Vertebrata</taxon>
        <taxon>Euteleostomi</taxon>
        <taxon>Mammalia</taxon>
        <taxon>Eutheria</taxon>
        <taxon>Euarchontoglires</taxon>
        <taxon>Primates</taxon>
        <taxon>Haplorrhini</taxon>
        <taxon>Catarrhini</taxon>
        <taxon>Hominidae</taxon>
        <taxon>Pongo</taxon>
    </lineage>
</organism>
<feature type="region of interest" description="Disordered" evidence="1">
    <location>
        <begin position="1"/>
        <end position="215"/>
    </location>
</feature>
<feature type="compositionally biased region" description="Low complexity" evidence="1">
    <location>
        <begin position="88"/>
        <end position="106"/>
    </location>
</feature>
<dbReference type="GO" id="GO:0000287">
    <property type="term" value="F:magnesium ion binding"/>
    <property type="evidence" value="ECO:0007669"/>
    <property type="project" value="InterPro"/>
</dbReference>
<dbReference type="GeneTree" id="ENSGT00390000017767"/>
<dbReference type="GO" id="GO:0046085">
    <property type="term" value="P:adenosine metabolic process"/>
    <property type="evidence" value="ECO:0007669"/>
    <property type="project" value="TreeGrafter"/>
</dbReference>
<dbReference type="GO" id="GO:0009117">
    <property type="term" value="P:nucleotide metabolic process"/>
    <property type="evidence" value="ECO:0007669"/>
    <property type="project" value="InterPro"/>
</dbReference>
<reference evidence="2" key="3">
    <citation type="submission" date="2025-09" db="UniProtKB">
        <authorList>
            <consortium name="Ensembl"/>
        </authorList>
    </citation>
    <scope>IDENTIFICATION</scope>
</reference>
<dbReference type="GO" id="GO:0008253">
    <property type="term" value="F:5'-nucleotidase activity"/>
    <property type="evidence" value="ECO:0007669"/>
    <property type="project" value="InterPro"/>
</dbReference>
<dbReference type="SUPFAM" id="SSF51735">
    <property type="entry name" value="NAD(P)-binding Rossmann-fold domains"/>
    <property type="match status" value="1"/>
</dbReference>
<feature type="compositionally biased region" description="Pro residues" evidence="1">
    <location>
        <begin position="107"/>
        <end position="126"/>
    </location>
</feature>
<dbReference type="AlphaFoldDB" id="A0A8I5YJ89"/>
<accession>A0A8I5YJ89</accession>
<dbReference type="InterPro" id="IPR036291">
    <property type="entry name" value="NAD(P)-bd_dom_sf"/>
</dbReference>
<name>A0A8I5YJ89_PONAB</name>
<dbReference type="Ensembl" id="ENSPPYT00000037299.1">
    <property type="protein sequence ID" value="ENSPPYP00000025017.1"/>
    <property type="gene ID" value="ENSPPYG00000012626.2"/>
</dbReference>
<evidence type="ECO:0000256" key="1">
    <source>
        <dbReference type="SAM" id="MobiDB-lite"/>
    </source>
</evidence>
<dbReference type="Proteomes" id="UP000001595">
    <property type="component" value="Chromosome 2A"/>
</dbReference>
<dbReference type="InterPro" id="IPR010394">
    <property type="entry name" value="5-nucleotidase"/>
</dbReference>
<keyword evidence="3" id="KW-1185">Reference proteome</keyword>
<feature type="compositionally biased region" description="Polar residues" evidence="1">
    <location>
        <begin position="36"/>
        <end position="45"/>
    </location>
</feature>
<reference evidence="2" key="2">
    <citation type="submission" date="2025-08" db="UniProtKB">
        <authorList>
            <consortium name="Ensembl"/>
        </authorList>
    </citation>
    <scope>IDENTIFICATION</scope>
</reference>
<sequence>MSQTSLKQKKNELGMRSSKESLEAEKRKESDKTGVRLSNQGSQESSMRKTDSRGYLVRSQWSRTSRSPSTKAPSIDEPRSRNISAKLPSSSTSSRTPSTSPSLHDSSPPPLSGQPSLQPPASPQPPRSLDSRPPTPPEPDPGSRRSTKMQENPEAWAQGIVRETRQTRDSQPREYSRTSPTEWKSSSQRRGIYPASTQLDRDSLSQQQQREDEDDYEAAYWASMRSFYEKNSSCSRPWPPKPKNAITIALSSCALFNMVDGRKIYEEEGLEKYMEYQLTNENVILTPGPAFRFVKALQYVNARLRDLYPDEQDLFDIVLMTNNHAQVGVRLINSVNHYGLLIDRFCLTGGKNPIGYLKAYLTNLYIAADSEKVQEAIQEGIASATMFDGAKDMAYCDTQLRVAFDGDAVLFSDESEHFTKEHGLDKFFQYDTLCESKPLAQEEPRLDVLINNAGIFQCPYMKTEDGFEMQFGVNHLGHFLLTNLLLGLLKSSAPSRIVVVSSKLYKYGDINFDDLNSEQSYNKSFCYSRSKLANILFTRELARRLEGTNVTVNVLHPGIVRTNLGRHIHIPLLVKPLFNLVSWAFFKTPVEGAQTSIYLASSPEVEGVSGRYFGDCKEEELLPKAMDESVARKLWDISEVMVGLLK</sequence>
<dbReference type="GO" id="GO:0005829">
    <property type="term" value="C:cytosol"/>
    <property type="evidence" value="ECO:0007669"/>
    <property type="project" value="TreeGrafter"/>
</dbReference>
<feature type="compositionally biased region" description="Polar residues" evidence="1">
    <location>
        <begin position="59"/>
        <end position="72"/>
    </location>
</feature>
<dbReference type="PANTHER" id="PTHR31367">
    <property type="entry name" value="CYTOSOLIC 5'-NUCLEOTIDASE 1 FAMILY MEMBER"/>
    <property type="match status" value="1"/>
</dbReference>
<dbReference type="PRINTS" id="PR00081">
    <property type="entry name" value="GDHRDH"/>
</dbReference>
<dbReference type="Gene3D" id="3.40.50.720">
    <property type="entry name" value="NAD(P)-binding Rossmann-like Domain"/>
    <property type="match status" value="1"/>
</dbReference>
<dbReference type="PRINTS" id="PR00080">
    <property type="entry name" value="SDRFAMILY"/>
</dbReference>
<evidence type="ECO:0000313" key="2">
    <source>
        <dbReference type="Ensembl" id="ENSPPYP00000025017.1"/>
    </source>
</evidence>
<gene>
    <name evidence="2" type="primary">RDH14</name>
</gene>
<feature type="compositionally biased region" description="Basic and acidic residues" evidence="1">
    <location>
        <begin position="9"/>
        <end position="34"/>
    </location>
</feature>
<dbReference type="Pfam" id="PF06189">
    <property type="entry name" value="5-nucleotidase"/>
    <property type="match status" value="1"/>
</dbReference>